<keyword evidence="3" id="KW-1185">Reference proteome</keyword>
<name>A0A498JZB8_MALDO</name>
<evidence type="ECO:0000256" key="1">
    <source>
        <dbReference type="SAM" id="MobiDB-lite"/>
    </source>
</evidence>
<accession>A0A498JZB8</accession>
<organism evidence="2 3">
    <name type="scientific">Malus domestica</name>
    <name type="common">Apple</name>
    <name type="synonym">Pyrus malus</name>
    <dbReference type="NCBI Taxonomy" id="3750"/>
    <lineage>
        <taxon>Eukaryota</taxon>
        <taxon>Viridiplantae</taxon>
        <taxon>Streptophyta</taxon>
        <taxon>Embryophyta</taxon>
        <taxon>Tracheophyta</taxon>
        <taxon>Spermatophyta</taxon>
        <taxon>Magnoliopsida</taxon>
        <taxon>eudicotyledons</taxon>
        <taxon>Gunneridae</taxon>
        <taxon>Pentapetalae</taxon>
        <taxon>rosids</taxon>
        <taxon>fabids</taxon>
        <taxon>Rosales</taxon>
        <taxon>Rosaceae</taxon>
        <taxon>Amygdaloideae</taxon>
        <taxon>Maleae</taxon>
        <taxon>Malus</taxon>
    </lineage>
</organism>
<feature type="region of interest" description="Disordered" evidence="1">
    <location>
        <begin position="1"/>
        <end position="26"/>
    </location>
</feature>
<gene>
    <name evidence="2" type="ORF">DVH24_010846</name>
</gene>
<feature type="region of interest" description="Disordered" evidence="1">
    <location>
        <begin position="71"/>
        <end position="93"/>
    </location>
</feature>
<evidence type="ECO:0000313" key="3">
    <source>
        <dbReference type="Proteomes" id="UP000290289"/>
    </source>
</evidence>
<sequence length="93" mass="10175">MGQQQGADQSGGKDACTGSASVDGNMGDRRVCWAWRRCGYVSRLRSIAAADCRKTRHDKFEAAVIGWGFGPGQRKKERDRKKELLISASSAID</sequence>
<evidence type="ECO:0000313" key="2">
    <source>
        <dbReference type="EMBL" id="RXH98521.1"/>
    </source>
</evidence>
<reference evidence="2 3" key="1">
    <citation type="submission" date="2018-10" db="EMBL/GenBank/DDBJ databases">
        <title>A high-quality apple genome assembly.</title>
        <authorList>
            <person name="Hu J."/>
        </authorList>
    </citation>
    <scope>NUCLEOTIDE SEQUENCE [LARGE SCALE GENOMIC DNA]</scope>
    <source>
        <strain evidence="3">cv. HFTH1</strain>
        <tissue evidence="2">Young leaf</tissue>
    </source>
</reference>
<feature type="compositionally biased region" description="Basic and acidic residues" evidence="1">
    <location>
        <begin position="74"/>
        <end position="84"/>
    </location>
</feature>
<dbReference type="AlphaFoldDB" id="A0A498JZB8"/>
<proteinExistence type="predicted"/>
<comment type="caution">
    <text evidence="2">The sequence shown here is derived from an EMBL/GenBank/DDBJ whole genome shotgun (WGS) entry which is preliminary data.</text>
</comment>
<protein>
    <submittedName>
        <fullName evidence="2">Uncharacterized protein</fullName>
    </submittedName>
</protein>
<dbReference type="Proteomes" id="UP000290289">
    <property type="component" value="Chromosome 5"/>
</dbReference>
<dbReference type="EMBL" id="RDQH01000331">
    <property type="protein sequence ID" value="RXH98521.1"/>
    <property type="molecule type" value="Genomic_DNA"/>
</dbReference>